<keyword evidence="3" id="KW-1185">Reference proteome</keyword>
<keyword evidence="1" id="KW-1133">Transmembrane helix</keyword>
<keyword evidence="1" id="KW-0472">Membrane</keyword>
<evidence type="ECO:0000313" key="3">
    <source>
        <dbReference type="Proteomes" id="UP000191040"/>
    </source>
</evidence>
<accession>A0A1T4Z8P6</accession>
<dbReference type="GO" id="GO:0005886">
    <property type="term" value="C:plasma membrane"/>
    <property type="evidence" value="ECO:0007669"/>
    <property type="project" value="UniProtKB-SubCell"/>
</dbReference>
<dbReference type="RefSeq" id="WP_172806394.1">
    <property type="nucleotide sequence ID" value="NZ_LT796768.1"/>
</dbReference>
<proteinExistence type="predicted"/>
<dbReference type="GO" id="GO:0140359">
    <property type="term" value="F:ABC-type transporter activity"/>
    <property type="evidence" value="ECO:0007669"/>
    <property type="project" value="InterPro"/>
</dbReference>
<name>A0A1T4Z8P6_9ACTN</name>
<protein>
    <submittedName>
        <fullName evidence="2">ABC-2 family transporter protein</fullName>
    </submittedName>
</protein>
<dbReference type="Proteomes" id="UP000191040">
    <property type="component" value="Chromosome I"/>
</dbReference>
<sequence length="262" mass="28361">MNGPRVRALVTKDWIELRRNRQTLLPIVMLPIVFALVLPATLIAATSRPEALARLDFLTSYLDGLPPDVAADPTRAVVEYFMAPIFLMIPVVIATVLATAAFVGEKERDTLEGLLFTPLTDRELVIGKILVSWVPAVLVTWLSTALFALVVTALARPWNDGWSFPNGTWLVLVGVIAPLVSFFAIGCIVLISHRASTLQGAQAVAGLLVLPVIILIMSQAAGALAFDGRVVVVVGLLAVVGDLVVFHLAVRRFDRDRVVTRL</sequence>
<feature type="transmembrane region" description="Helical" evidence="1">
    <location>
        <begin position="203"/>
        <end position="224"/>
    </location>
</feature>
<reference evidence="3" key="1">
    <citation type="submission" date="2017-02" db="EMBL/GenBank/DDBJ databases">
        <authorList>
            <person name="Varghese N."/>
            <person name="Submissions S."/>
        </authorList>
    </citation>
    <scope>NUCLEOTIDE SEQUENCE [LARGE SCALE GENOMIC DNA]</scope>
    <source>
        <strain evidence="3">9H-4</strain>
    </source>
</reference>
<dbReference type="STRING" id="1736691.SAMN06295964_3206"/>
<feature type="transmembrane region" description="Helical" evidence="1">
    <location>
        <begin position="167"/>
        <end position="191"/>
    </location>
</feature>
<feature type="transmembrane region" description="Helical" evidence="1">
    <location>
        <begin position="125"/>
        <end position="155"/>
    </location>
</feature>
<dbReference type="PANTHER" id="PTHR43471:SF1">
    <property type="entry name" value="ABC TRANSPORTER PERMEASE PROTEIN NOSY-RELATED"/>
    <property type="match status" value="1"/>
</dbReference>
<feature type="transmembrane region" description="Helical" evidence="1">
    <location>
        <begin position="81"/>
        <end position="104"/>
    </location>
</feature>
<feature type="transmembrane region" description="Helical" evidence="1">
    <location>
        <begin position="24"/>
        <end position="45"/>
    </location>
</feature>
<feature type="transmembrane region" description="Helical" evidence="1">
    <location>
        <begin position="230"/>
        <end position="250"/>
    </location>
</feature>
<dbReference type="EMBL" id="LT796768">
    <property type="protein sequence ID" value="SKB10258.1"/>
    <property type="molecule type" value="Genomic_DNA"/>
</dbReference>
<dbReference type="AlphaFoldDB" id="A0A1T4Z8P6"/>
<dbReference type="PANTHER" id="PTHR43471">
    <property type="entry name" value="ABC TRANSPORTER PERMEASE"/>
    <property type="match status" value="1"/>
</dbReference>
<evidence type="ECO:0000313" key="2">
    <source>
        <dbReference type="EMBL" id="SKB10258.1"/>
    </source>
</evidence>
<keyword evidence="1" id="KW-0812">Transmembrane</keyword>
<organism evidence="2 3">
    <name type="scientific">Aeromicrobium choanae</name>
    <dbReference type="NCBI Taxonomy" id="1736691"/>
    <lineage>
        <taxon>Bacteria</taxon>
        <taxon>Bacillati</taxon>
        <taxon>Actinomycetota</taxon>
        <taxon>Actinomycetes</taxon>
        <taxon>Propionibacteriales</taxon>
        <taxon>Nocardioidaceae</taxon>
        <taxon>Aeromicrobium</taxon>
    </lineage>
</organism>
<dbReference type="Pfam" id="PF12679">
    <property type="entry name" value="ABC2_membrane_2"/>
    <property type="match status" value="1"/>
</dbReference>
<evidence type="ECO:0000256" key="1">
    <source>
        <dbReference type="SAM" id="Phobius"/>
    </source>
</evidence>
<gene>
    <name evidence="2" type="ORF">SAMN06295964_3206</name>
</gene>